<dbReference type="EMBL" id="UZAI01017322">
    <property type="protein sequence ID" value="VDP23338.1"/>
    <property type="molecule type" value="Genomic_DNA"/>
</dbReference>
<dbReference type="InterPro" id="IPR001753">
    <property type="entry name" value="Enoyl-CoA_hydra/iso"/>
</dbReference>
<dbReference type="PANTHER" id="PTHR43684">
    <property type="match status" value="1"/>
</dbReference>
<dbReference type="Pfam" id="PF00378">
    <property type="entry name" value="ECH_1"/>
    <property type="match status" value="1"/>
</dbReference>
<dbReference type="CDD" id="cd06558">
    <property type="entry name" value="crotonase-like"/>
    <property type="match status" value="1"/>
</dbReference>
<dbReference type="InterPro" id="IPR029045">
    <property type="entry name" value="ClpP/crotonase-like_dom_sf"/>
</dbReference>
<keyword evidence="2" id="KW-1185">Reference proteome</keyword>
<dbReference type="PANTHER" id="PTHR43684:SF11">
    <property type="entry name" value="CHROMO DOMAIN-CONTAINING PROTEIN"/>
    <property type="match status" value="1"/>
</dbReference>
<dbReference type="Proteomes" id="UP000277204">
    <property type="component" value="Unassembled WGS sequence"/>
</dbReference>
<protein>
    <submittedName>
        <fullName evidence="1">Uncharacterized protein</fullName>
    </submittedName>
</protein>
<dbReference type="STRING" id="48269.A0A183MMF3"/>
<dbReference type="AlphaFoldDB" id="A0A183MMF3"/>
<name>A0A183MMF3_9TREM</name>
<dbReference type="Gene3D" id="3.90.226.10">
    <property type="entry name" value="2-enoyl-CoA Hydratase, Chain A, domain 1"/>
    <property type="match status" value="1"/>
</dbReference>
<dbReference type="InterPro" id="IPR014748">
    <property type="entry name" value="Enoyl-CoA_hydra_C"/>
</dbReference>
<dbReference type="InterPro" id="IPR051053">
    <property type="entry name" value="ECH/Chromodomain_protein"/>
</dbReference>
<evidence type="ECO:0000313" key="2">
    <source>
        <dbReference type="Proteomes" id="UP000277204"/>
    </source>
</evidence>
<sequence length="327" mass="36218">MGWYRTKSQHGFEKLVWLLPTYVLEELTIVLNRATHDTSRLIMISGTGTVFSSGIDLTTITGDLLRSAFIGPSSCDSSRSSSSSSANVFASRNSNHHKIGADNSKSHHSDNTNCSFSQTNYDSNLNSSSHRNINRVHSFFCSPNSSNVGRLAAALRSFLLALVSFPKPVVVGVNGPALGLAVAMLPLCDIVYISDSATFYMPYTRLGQIPEGASTYTLNSLVGMPLANELLLAGRKLSAREALQRGLASDLLFPKSFKQELLLRCRKLAENSCMSLEITKCMMKMQHRERIEYVINAECKKLLECWQTAEFRCTAMEFILNEMDDFV</sequence>
<proteinExistence type="predicted"/>
<dbReference type="SUPFAM" id="SSF52096">
    <property type="entry name" value="ClpP/crotonase"/>
    <property type="match status" value="1"/>
</dbReference>
<reference evidence="1 2" key="1">
    <citation type="submission" date="2018-11" db="EMBL/GenBank/DDBJ databases">
        <authorList>
            <consortium name="Pathogen Informatics"/>
        </authorList>
    </citation>
    <scope>NUCLEOTIDE SEQUENCE [LARGE SCALE GENOMIC DNA]</scope>
    <source>
        <strain evidence="1 2">Zambia</strain>
    </source>
</reference>
<dbReference type="Gene3D" id="1.10.12.10">
    <property type="entry name" value="Lyase 2-enoyl-coa Hydratase, Chain A, domain 2"/>
    <property type="match status" value="1"/>
</dbReference>
<accession>A0A183MMF3</accession>
<gene>
    <name evidence="1" type="ORF">SMRZ_LOCUS17228</name>
</gene>
<organism evidence="1 2">
    <name type="scientific">Schistosoma margrebowiei</name>
    <dbReference type="NCBI Taxonomy" id="48269"/>
    <lineage>
        <taxon>Eukaryota</taxon>
        <taxon>Metazoa</taxon>
        <taxon>Spiralia</taxon>
        <taxon>Lophotrochozoa</taxon>
        <taxon>Platyhelminthes</taxon>
        <taxon>Trematoda</taxon>
        <taxon>Digenea</taxon>
        <taxon>Strigeidida</taxon>
        <taxon>Schistosomatoidea</taxon>
        <taxon>Schistosomatidae</taxon>
        <taxon>Schistosoma</taxon>
    </lineage>
</organism>
<evidence type="ECO:0000313" key="1">
    <source>
        <dbReference type="EMBL" id="VDP23338.1"/>
    </source>
</evidence>